<dbReference type="EMBL" id="AE000513">
    <property type="protein sequence ID" value="AAF10097.1"/>
    <property type="molecule type" value="Genomic_DNA"/>
</dbReference>
<dbReference type="STRING" id="243230.DR_0517"/>
<evidence type="ECO:0000256" key="1">
    <source>
        <dbReference type="SAM" id="MobiDB-lite"/>
    </source>
</evidence>
<feature type="transmembrane region" description="Helical" evidence="2">
    <location>
        <begin position="55"/>
        <end position="74"/>
    </location>
</feature>
<dbReference type="HOGENOM" id="CLU_2435937_0_0_0"/>
<sequence length="90" mass="8948">MTTKKTGTKTKAAPARKTASTKTAPARKTASTKTAASSNTAPAPQPQHAPSGSRAPLILGLALAVLGFITLTPADVRASVDAALSGPVAR</sequence>
<dbReference type="KEGG" id="dra:DR_0517"/>
<evidence type="ECO:0000313" key="3">
    <source>
        <dbReference type="EMBL" id="AAF10097.1"/>
    </source>
</evidence>
<dbReference type="PaxDb" id="243230-DR_0517"/>
<dbReference type="RefSeq" id="WP_010887162.1">
    <property type="nucleotide sequence ID" value="NC_001263.1"/>
</dbReference>
<evidence type="ECO:0000256" key="2">
    <source>
        <dbReference type="SAM" id="Phobius"/>
    </source>
</evidence>
<feature type="region of interest" description="Disordered" evidence="1">
    <location>
        <begin position="1"/>
        <end position="53"/>
    </location>
</feature>
<reference evidence="3 4" key="1">
    <citation type="journal article" date="1999" name="Science">
        <title>Genome sequence of the radioresistant bacterium Deinococcus radiodurans R1.</title>
        <authorList>
            <person name="White O."/>
            <person name="Eisen J.A."/>
            <person name="Heidelberg J.F."/>
            <person name="Hickey E.K."/>
            <person name="Peterson J.D."/>
            <person name="Dodson R.J."/>
            <person name="Haft D.H."/>
            <person name="Gwinn M.L."/>
            <person name="Nelson W.C."/>
            <person name="Richardson D.L."/>
            <person name="Moffat K.S."/>
            <person name="Qin H."/>
            <person name="Jiang L."/>
            <person name="Pamphile W."/>
            <person name="Crosby M."/>
            <person name="Shen M."/>
            <person name="Vamathevan J.J."/>
            <person name="Lam P."/>
            <person name="McDonald L."/>
            <person name="Utterback T."/>
            <person name="Zalewski C."/>
            <person name="Makarova K.S."/>
            <person name="Aravind L."/>
            <person name="Daly M.J."/>
            <person name="Minton K.W."/>
            <person name="Fleischmann R.D."/>
            <person name="Ketchum K.A."/>
            <person name="Nelson K.E."/>
            <person name="Salzberg S."/>
            <person name="Smith H.O."/>
            <person name="Venter J.C."/>
            <person name="Fraser C.M."/>
        </authorList>
    </citation>
    <scope>NUCLEOTIDE SEQUENCE [LARGE SCALE GENOMIC DNA]</scope>
    <source>
        <strain evidence="4">ATCC 13939 / DSM 20539 / JCM 16871 / LMG 4051 / NBRC 15346 / NCIMB 9279 / R1 / VKM B-1422</strain>
    </source>
</reference>
<proteinExistence type="predicted"/>
<keyword evidence="2" id="KW-1133">Transmembrane helix</keyword>
<protein>
    <submittedName>
        <fullName evidence="3">Uncharacterized protein</fullName>
    </submittedName>
</protein>
<accession>Q9RWZ8</accession>
<feature type="compositionally biased region" description="Low complexity" evidence="1">
    <location>
        <begin position="1"/>
        <end position="42"/>
    </location>
</feature>
<gene>
    <name evidence="3" type="ordered locus">DR_0517</name>
</gene>
<dbReference type="PIR" id="G75509">
    <property type="entry name" value="G75509"/>
</dbReference>
<dbReference type="Proteomes" id="UP000002524">
    <property type="component" value="Chromosome 1"/>
</dbReference>
<evidence type="ECO:0000313" key="4">
    <source>
        <dbReference type="Proteomes" id="UP000002524"/>
    </source>
</evidence>
<dbReference type="AlphaFoldDB" id="Q9RWZ8"/>
<dbReference type="PATRIC" id="fig|243230.17.peg.693"/>
<keyword evidence="4" id="KW-1185">Reference proteome</keyword>
<organism evidence="3 4">
    <name type="scientific">Deinococcus radiodurans (strain ATCC 13939 / DSM 20539 / JCM 16871 / CCUG 27074 / LMG 4051 / NBRC 15346 / NCIMB 9279 / VKM B-1422 / R1)</name>
    <dbReference type="NCBI Taxonomy" id="243230"/>
    <lineage>
        <taxon>Bacteria</taxon>
        <taxon>Thermotogati</taxon>
        <taxon>Deinococcota</taxon>
        <taxon>Deinococci</taxon>
        <taxon>Deinococcales</taxon>
        <taxon>Deinococcaceae</taxon>
        <taxon>Deinococcus</taxon>
    </lineage>
</organism>
<keyword evidence="2" id="KW-0472">Membrane</keyword>
<keyword evidence="2" id="KW-0812">Transmembrane</keyword>
<name>Q9RWZ8_DEIRA</name>
<dbReference type="InParanoid" id="Q9RWZ8"/>
<dbReference type="EnsemblBacteria" id="AAF10097">
    <property type="protein sequence ID" value="AAF10097"/>
    <property type="gene ID" value="DR_0517"/>
</dbReference>
<dbReference type="GeneID" id="69516755"/>